<dbReference type="Pfam" id="PF02518">
    <property type="entry name" value="HATPase_c"/>
    <property type="match status" value="1"/>
</dbReference>
<dbReference type="PROSITE" id="PS50109">
    <property type="entry name" value="HIS_KIN"/>
    <property type="match status" value="1"/>
</dbReference>
<dbReference type="Pfam" id="PF00512">
    <property type="entry name" value="HisKA"/>
    <property type="match status" value="1"/>
</dbReference>
<dbReference type="Proteomes" id="UP000275385">
    <property type="component" value="Unassembled WGS sequence"/>
</dbReference>
<dbReference type="PANTHER" id="PTHR43047">
    <property type="entry name" value="TWO-COMPONENT HISTIDINE PROTEIN KINASE"/>
    <property type="match status" value="1"/>
</dbReference>
<evidence type="ECO:0000313" key="10">
    <source>
        <dbReference type="EMBL" id="RKU41585.1"/>
    </source>
</evidence>
<dbReference type="OrthoDB" id="21225at2759"/>
<dbReference type="SMART" id="SM00387">
    <property type="entry name" value="HATPase_c"/>
    <property type="match status" value="1"/>
</dbReference>
<feature type="region of interest" description="Disordered" evidence="7">
    <location>
        <begin position="804"/>
        <end position="825"/>
    </location>
</feature>
<evidence type="ECO:0000256" key="4">
    <source>
        <dbReference type="ARBA" id="ARBA00022679"/>
    </source>
</evidence>
<dbReference type="InterPro" id="IPR029016">
    <property type="entry name" value="GAF-like_dom_sf"/>
</dbReference>
<dbReference type="SUPFAM" id="SSF55874">
    <property type="entry name" value="ATPase domain of HSP90 chaperone/DNA topoisomerase II/histidine kinase"/>
    <property type="match status" value="1"/>
</dbReference>
<dbReference type="GO" id="GO:0005886">
    <property type="term" value="C:plasma membrane"/>
    <property type="evidence" value="ECO:0007669"/>
    <property type="project" value="TreeGrafter"/>
</dbReference>
<reference evidence="10 11" key="1">
    <citation type="submission" date="2018-08" db="EMBL/GenBank/DDBJ databases">
        <title>Draft genome of the lignicolous fungus Coniochaeta pulveracea.</title>
        <authorList>
            <person name="Borstlap C.J."/>
            <person name="De Witt R.N."/>
            <person name="Botha A."/>
            <person name="Volschenk H."/>
        </authorList>
    </citation>
    <scope>NUCLEOTIDE SEQUENCE [LARGE SCALE GENOMIC DNA]</scope>
    <source>
        <strain evidence="10 11">CAB683</strain>
    </source>
</reference>
<dbReference type="Gene3D" id="3.40.50.2300">
    <property type="match status" value="1"/>
</dbReference>
<dbReference type="SMART" id="SM00388">
    <property type="entry name" value="HisKA"/>
    <property type="match status" value="1"/>
</dbReference>
<dbReference type="EC" id="2.7.13.3" evidence="2"/>
<dbReference type="InterPro" id="IPR004358">
    <property type="entry name" value="Sig_transdc_His_kin-like_C"/>
</dbReference>
<dbReference type="PRINTS" id="PR00344">
    <property type="entry name" value="BCTRLSENSOR"/>
</dbReference>
<dbReference type="GO" id="GO:0000155">
    <property type="term" value="F:phosphorelay sensor kinase activity"/>
    <property type="evidence" value="ECO:0007669"/>
    <property type="project" value="InterPro"/>
</dbReference>
<dbReference type="GO" id="GO:0009927">
    <property type="term" value="F:histidine phosphotransfer kinase activity"/>
    <property type="evidence" value="ECO:0007669"/>
    <property type="project" value="TreeGrafter"/>
</dbReference>
<comment type="caution">
    <text evidence="10">The sequence shown here is derived from an EMBL/GenBank/DDBJ whole genome shotgun (WGS) entry which is preliminary data.</text>
</comment>
<dbReference type="STRING" id="177199.A0A420Y0X8"/>
<keyword evidence="5" id="KW-0418">Kinase</keyword>
<evidence type="ECO:0000256" key="3">
    <source>
        <dbReference type="ARBA" id="ARBA00022553"/>
    </source>
</evidence>
<name>A0A420Y0X8_9PEZI</name>
<dbReference type="CDD" id="cd17546">
    <property type="entry name" value="REC_hyHK_CKI1_RcsC-like"/>
    <property type="match status" value="1"/>
</dbReference>
<dbReference type="InterPro" id="IPR011006">
    <property type="entry name" value="CheY-like_superfamily"/>
</dbReference>
<dbReference type="Gene3D" id="1.10.287.130">
    <property type="match status" value="1"/>
</dbReference>
<dbReference type="Gene3D" id="3.30.450.40">
    <property type="match status" value="1"/>
</dbReference>
<dbReference type="InterPro" id="IPR003594">
    <property type="entry name" value="HATPase_dom"/>
</dbReference>
<dbReference type="CDD" id="cd00082">
    <property type="entry name" value="HisKA"/>
    <property type="match status" value="1"/>
</dbReference>
<dbReference type="Gene3D" id="3.30.565.10">
    <property type="entry name" value="Histidine kinase-like ATPase, C-terminal domain"/>
    <property type="match status" value="1"/>
</dbReference>
<protein>
    <recommendedName>
        <fullName evidence="2">histidine kinase</fullName>
        <ecNumber evidence="2">2.7.13.3</ecNumber>
    </recommendedName>
</protein>
<evidence type="ECO:0000256" key="6">
    <source>
        <dbReference type="PROSITE-ProRule" id="PRU00169"/>
    </source>
</evidence>
<dbReference type="PANTHER" id="PTHR43047:SF72">
    <property type="entry name" value="OSMOSENSING HISTIDINE PROTEIN KINASE SLN1"/>
    <property type="match status" value="1"/>
</dbReference>
<dbReference type="SMART" id="SM00448">
    <property type="entry name" value="REC"/>
    <property type="match status" value="1"/>
</dbReference>
<proteinExistence type="predicted"/>
<dbReference type="PROSITE" id="PS50110">
    <property type="entry name" value="RESPONSE_REGULATORY"/>
    <property type="match status" value="1"/>
</dbReference>
<gene>
    <name evidence="10" type="ORF">DL546_004751</name>
</gene>
<keyword evidence="4" id="KW-0808">Transferase</keyword>
<feature type="domain" description="Histidine kinase" evidence="8">
    <location>
        <begin position="420"/>
        <end position="666"/>
    </location>
</feature>
<keyword evidence="3 6" id="KW-0597">Phosphoprotein</keyword>
<feature type="modified residue" description="4-aspartylphosphate" evidence="6">
    <location>
        <position position="949"/>
    </location>
</feature>
<dbReference type="InterPro" id="IPR001789">
    <property type="entry name" value="Sig_transdc_resp-reg_receiver"/>
</dbReference>
<evidence type="ECO:0000256" key="1">
    <source>
        <dbReference type="ARBA" id="ARBA00000085"/>
    </source>
</evidence>
<feature type="domain" description="Response regulatory" evidence="9">
    <location>
        <begin position="878"/>
        <end position="1019"/>
    </location>
</feature>
<dbReference type="InterPro" id="IPR005467">
    <property type="entry name" value="His_kinase_dom"/>
</dbReference>
<sequence>MHSDAHGRHVSFFPTADAAVLQTKHSPPSPGSRPVIVAPIFDTEHADVPLRPYMSDFVRDVYPTKVDALTPAPIPPRPADLGQCGADRYLFPVLTRNERLRLTMLFYYTKGALEDLELQSRLLEKVHLASETVGWEFGIVGLLNHNTYTRMATVGLPLAVLPRRESTCAHTVNQPPGKVFLLPNLIEDWRFEHSPHVEVAGLRAYAGVPLRFETEFGEHVAFGSLCVASNSPQSPLSQAQQQTLARLATWIVDDIIQSARLRRQRERRRMLELLGEAERQCAKGVNMAEYIPTMLQTKYPTASIQVFQTTTGEIVLDDGTTFQTADLENGLWEDTEYFDHVIEERNQGDMVAPRAVRVIAIQCASQRTPTFLLVASKDFRDVYDDIDSWFVTMCASLLCRSWQGQALREALAAKETFLRGITHQLRTPIHGILGTVELLTEELKSQDLVRPPQSGALSGPASPTATSGVEMLDPHGYLKIIRTSAKELMSTVNSLIKLNRWTDVAQAERMSAFYPIRDIEAALLDDASPALSEDVSTKPSVVFCHDYPPSLDLLFIDLPLFVDCIQPLIVNAIQHTAGGVVAVTLSYSTDSNRLVVDVQDNGRGISREDHERIFAAYDKVDIQTTGAGLGLTLACKSANLMNGTISLVSSEIGKGSYFRATFDDITSASSFPPLHLLKRRLVHLPPTFHRAAPFSPFPSLGTVLSNFLGFHGYTASESIEGSLVLFEYTEDRGKVLDQIQRLPPNQVALCLVPDSMTSCSIDFQQSRVQRRDNVVYVRAPLLLGTLEHALNQADAALADIMSSSKENGKPDVNGDSEGTHDAPLESALVNGRPDMQHRSSVFQPSIETDIVKSISRLDIGIQPPEPLLDPQKPSLKPMTLLVDDNAVNLRILEIYCKRRIIPFQSAKDGEEAISAFARHRAAPAPACDSLVQQDHGKTIQSPFELILMDLQMPVCDGITATRRIRDLERENGWERSTIIIVTGQDSPGDRTDAEEAGADGFLVKPVGPKILDRWIKWWFPGADVG</sequence>
<dbReference type="Pfam" id="PF00072">
    <property type="entry name" value="Response_reg"/>
    <property type="match status" value="1"/>
</dbReference>
<dbReference type="EMBL" id="QVQW01000072">
    <property type="protein sequence ID" value="RKU41585.1"/>
    <property type="molecule type" value="Genomic_DNA"/>
</dbReference>
<evidence type="ECO:0000256" key="2">
    <source>
        <dbReference type="ARBA" id="ARBA00012438"/>
    </source>
</evidence>
<dbReference type="InterPro" id="IPR036097">
    <property type="entry name" value="HisK_dim/P_sf"/>
</dbReference>
<dbReference type="SUPFAM" id="SSF52172">
    <property type="entry name" value="CheY-like"/>
    <property type="match status" value="1"/>
</dbReference>
<dbReference type="SUPFAM" id="SSF47384">
    <property type="entry name" value="Homodimeric domain of signal transducing histidine kinase"/>
    <property type="match status" value="1"/>
</dbReference>
<evidence type="ECO:0000256" key="7">
    <source>
        <dbReference type="SAM" id="MobiDB-lite"/>
    </source>
</evidence>
<dbReference type="AlphaFoldDB" id="A0A420Y0X8"/>
<evidence type="ECO:0000256" key="5">
    <source>
        <dbReference type="ARBA" id="ARBA00022777"/>
    </source>
</evidence>
<evidence type="ECO:0000313" key="11">
    <source>
        <dbReference type="Proteomes" id="UP000275385"/>
    </source>
</evidence>
<evidence type="ECO:0000259" key="9">
    <source>
        <dbReference type="PROSITE" id="PS50110"/>
    </source>
</evidence>
<keyword evidence="11" id="KW-1185">Reference proteome</keyword>
<dbReference type="InterPro" id="IPR036890">
    <property type="entry name" value="HATPase_C_sf"/>
</dbReference>
<accession>A0A420Y0X8</accession>
<organism evidence="10 11">
    <name type="scientific">Coniochaeta pulveracea</name>
    <dbReference type="NCBI Taxonomy" id="177199"/>
    <lineage>
        <taxon>Eukaryota</taxon>
        <taxon>Fungi</taxon>
        <taxon>Dikarya</taxon>
        <taxon>Ascomycota</taxon>
        <taxon>Pezizomycotina</taxon>
        <taxon>Sordariomycetes</taxon>
        <taxon>Sordariomycetidae</taxon>
        <taxon>Coniochaetales</taxon>
        <taxon>Coniochaetaceae</taxon>
        <taxon>Coniochaeta</taxon>
    </lineage>
</organism>
<comment type="catalytic activity">
    <reaction evidence="1">
        <text>ATP + protein L-histidine = ADP + protein N-phospho-L-histidine.</text>
        <dbReference type="EC" id="2.7.13.3"/>
    </reaction>
</comment>
<dbReference type="InterPro" id="IPR003661">
    <property type="entry name" value="HisK_dim/P_dom"/>
</dbReference>
<evidence type="ECO:0000259" key="8">
    <source>
        <dbReference type="PROSITE" id="PS50109"/>
    </source>
</evidence>
<dbReference type="SUPFAM" id="SSF55781">
    <property type="entry name" value="GAF domain-like"/>
    <property type="match status" value="1"/>
</dbReference>